<evidence type="ECO:0000256" key="1">
    <source>
        <dbReference type="SAM" id="SignalP"/>
    </source>
</evidence>
<dbReference type="OrthoDB" id="9808953at2"/>
<sequence length="204" mass="22104">MNKKIILLSVILLSAVASAQVKIGGTDGTPNANAMLDVEATNKGMLLPRLALEETTEAAPLLAHVAGMTVYNTATANDVVPGFYYNDGTKWQQMVTTDNKAVKFFYMPSITFDTSADATGQTKNLYEEYKAQFALTNPNHVVSPGAPTSGIPYFDDPTDLYYIITDYDSNVFSNITINDQGVMTYDVTAAATDCTLINIVFVVK</sequence>
<feature type="signal peptide" evidence="1">
    <location>
        <begin position="1"/>
        <end position="19"/>
    </location>
</feature>
<gene>
    <name evidence="2" type="ORF">SAMN02927937_00530</name>
</gene>
<feature type="chain" id="PRO_5011576305" evidence="1">
    <location>
        <begin position="20"/>
        <end position="204"/>
    </location>
</feature>
<dbReference type="STRING" id="1159016.SAMN02927937_00530"/>
<reference evidence="2 3" key="1">
    <citation type="submission" date="2016-10" db="EMBL/GenBank/DDBJ databases">
        <authorList>
            <person name="de Groot N.N."/>
        </authorList>
    </citation>
    <scope>NUCLEOTIDE SEQUENCE [LARGE SCALE GENOMIC DNA]</scope>
    <source>
        <strain evidence="2 3">CGMCC 1.10825</strain>
    </source>
</reference>
<evidence type="ECO:0000313" key="3">
    <source>
        <dbReference type="Proteomes" id="UP000199634"/>
    </source>
</evidence>
<dbReference type="EMBL" id="FNXE01000004">
    <property type="protein sequence ID" value="SEH62055.1"/>
    <property type="molecule type" value="Genomic_DNA"/>
</dbReference>
<dbReference type="Proteomes" id="UP000199634">
    <property type="component" value="Unassembled WGS sequence"/>
</dbReference>
<proteinExistence type="predicted"/>
<organism evidence="2 3">
    <name type="scientific">Paenimyroides marinum</name>
    <dbReference type="NCBI Taxonomy" id="1159016"/>
    <lineage>
        <taxon>Bacteria</taxon>
        <taxon>Pseudomonadati</taxon>
        <taxon>Bacteroidota</taxon>
        <taxon>Flavobacteriia</taxon>
        <taxon>Flavobacteriales</taxon>
        <taxon>Flavobacteriaceae</taxon>
        <taxon>Paenimyroides</taxon>
    </lineage>
</organism>
<keyword evidence="3" id="KW-1185">Reference proteome</keyword>
<accession>A0A1H6JMF8</accession>
<protein>
    <submittedName>
        <fullName evidence="2">Uncharacterized protein</fullName>
    </submittedName>
</protein>
<dbReference type="AlphaFoldDB" id="A0A1H6JMF8"/>
<keyword evidence="1" id="KW-0732">Signal</keyword>
<dbReference type="RefSeq" id="WP_091096035.1">
    <property type="nucleotide sequence ID" value="NZ_FNXE01000004.1"/>
</dbReference>
<name>A0A1H6JMF8_9FLAO</name>
<evidence type="ECO:0000313" key="2">
    <source>
        <dbReference type="EMBL" id="SEH62055.1"/>
    </source>
</evidence>